<dbReference type="EMBL" id="OV170222">
    <property type="protein sequence ID" value="CAH0720842.1"/>
    <property type="molecule type" value="Genomic_DNA"/>
</dbReference>
<evidence type="ECO:0000256" key="8">
    <source>
        <dbReference type="ARBA" id="ARBA00076355"/>
    </source>
</evidence>
<keyword evidence="10" id="KW-1185">Reference proteome</keyword>
<dbReference type="Pfam" id="PF09341">
    <property type="entry name" value="Pcc1"/>
    <property type="match status" value="1"/>
</dbReference>
<dbReference type="FunFam" id="3.30.310.50:FF:000005">
    <property type="entry name" value="L antigen family member 3"/>
    <property type="match status" value="1"/>
</dbReference>
<dbReference type="OrthoDB" id="10025739at2759"/>
<evidence type="ECO:0000313" key="9">
    <source>
        <dbReference type="EMBL" id="CAH0720842.1"/>
    </source>
</evidence>
<feature type="non-terminal residue" evidence="9">
    <location>
        <position position="85"/>
    </location>
</feature>
<keyword evidence="5" id="KW-0819">tRNA processing</keyword>
<protein>
    <recommendedName>
        <fullName evidence="8">L antigen family member 3</fullName>
    </recommendedName>
</protein>
<dbReference type="GO" id="GO:0008033">
    <property type="term" value="P:tRNA processing"/>
    <property type="evidence" value="ECO:0007669"/>
    <property type="project" value="UniProtKB-KW"/>
</dbReference>
<comment type="similarity">
    <text evidence="3">Belongs to the CTAG/PCC1 family.</text>
</comment>
<dbReference type="GO" id="GO:0070525">
    <property type="term" value="P:tRNA threonylcarbamoyladenosine metabolic process"/>
    <property type="evidence" value="ECO:0007669"/>
    <property type="project" value="TreeGrafter"/>
</dbReference>
<evidence type="ECO:0000256" key="6">
    <source>
        <dbReference type="ARBA" id="ARBA00023242"/>
    </source>
</evidence>
<evidence type="ECO:0000256" key="7">
    <source>
        <dbReference type="ARBA" id="ARBA00053047"/>
    </source>
</evidence>
<comment type="function">
    <text evidence="7">Component of the EKC/KEOPS complex that is required for the formation of a threonylcarbamoyl group on adenosine at position 37 (t(6)A37) in tRNAs that read codons beginning with adenine. The complex is probably involved in the transfer of the threonylcarbamoyl moiety of threonylcarbamoyl-AMP (TC-AMP) to the N6 group of A37. LAGE3 functions as a dimerization module for the complex.</text>
</comment>
<accession>A0A8J9UWA5</accession>
<evidence type="ECO:0000313" key="10">
    <source>
        <dbReference type="Proteomes" id="UP000838878"/>
    </source>
</evidence>
<evidence type="ECO:0000256" key="3">
    <source>
        <dbReference type="ARBA" id="ARBA00007073"/>
    </source>
</evidence>
<comment type="subcellular location">
    <subcellularLocation>
        <location evidence="2">Cytoplasm</location>
    </subcellularLocation>
    <subcellularLocation>
        <location evidence="1">Nucleus</location>
    </subcellularLocation>
</comment>
<sequence>MTDQPIKRITLQIPFKNEEQAILVTEILNVDKELKGSGIHRNINFEDNSLLVTFEGVEYKKLRVSINAFLKNVLLIVKTFNTFAL</sequence>
<evidence type="ECO:0000256" key="2">
    <source>
        <dbReference type="ARBA" id="ARBA00004496"/>
    </source>
</evidence>
<dbReference type="InterPro" id="IPR015419">
    <property type="entry name" value="CTAG/Pcc1"/>
</dbReference>
<dbReference type="Proteomes" id="UP000838878">
    <property type="component" value="Chromosome 2"/>
</dbReference>
<keyword evidence="4" id="KW-0963">Cytoplasm</keyword>
<evidence type="ECO:0000256" key="1">
    <source>
        <dbReference type="ARBA" id="ARBA00004123"/>
    </source>
</evidence>
<dbReference type="GO" id="GO:0000408">
    <property type="term" value="C:EKC/KEOPS complex"/>
    <property type="evidence" value="ECO:0007669"/>
    <property type="project" value="TreeGrafter"/>
</dbReference>
<dbReference type="PANTHER" id="PTHR31283:SF5">
    <property type="entry name" value="EKC_KEOPS COMPLEX SUBUNIT LAGE3"/>
    <property type="match status" value="1"/>
</dbReference>
<evidence type="ECO:0000256" key="5">
    <source>
        <dbReference type="ARBA" id="ARBA00022694"/>
    </source>
</evidence>
<dbReference type="GO" id="GO:0005737">
    <property type="term" value="C:cytoplasm"/>
    <property type="evidence" value="ECO:0007669"/>
    <property type="project" value="UniProtKB-SubCell"/>
</dbReference>
<evidence type="ECO:0000256" key="4">
    <source>
        <dbReference type="ARBA" id="ARBA00022490"/>
    </source>
</evidence>
<keyword evidence="6" id="KW-0539">Nucleus</keyword>
<proteinExistence type="inferred from homology"/>
<name>A0A8J9UWA5_9NEOP</name>
<dbReference type="PANTHER" id="PTHR31283">
    <property type="entry name" value="EKC/KEOPS COMPLEX SUBUNIT PCC1 FAMILY MEMBER"/>
    <property type="match status" value="1"/>
</dbReference>
<gene>
    <name evidence="9" type="ORF">BINO364_LOCUS7019</name>
</gene>
<dbReference type="AlphaFoldDB" id="A0A8J9UWA5"/>
<dbReference type="Gene3D" id="3.30.310.50">
    <property type="entry name" value="Alpha-D-phosphohexomutase, C-terminal domain"/>
    <property type="match status" value="1"/>
</dbReference>
<dbReference type="GO" id="GO:0005634">
    <property type="term" value="C:nucleus"/>
    <property type="evidence" value="ECO:0007669"/>
    <property type="project" value="UniProtKB-SubCell"/>
</dbReference>
<reference evidence="9" key="1">
    <citation type="submission" date="2021-12" db="EMBL/GenBank/DDBJ databases">
        <authorList>
            <person name="Martin H S."/>
        </authorList>
    </citation>
    <scope>NUCLEOTIDE SEQUENCE</scope>
</reference>
<organism evidence="9 10">
    <name type="scientific">Brenthis ino</name>
    <name type="common">lesser marbled fritillary</name>
    <dbReference type="NCBI Taxonomy" id="405034"/>
    <lineage>
        <taxon>Eukaryota</taxon>
        <taxon>Metazoa</taxon>
        <taxon>Ecdysozoa</taxon>
        <taxon>Arthropoda</taxon>
        <taxon>Hexapoda</taxon>
        <taxon>Insecta</taxon>
        <taxon>Pterygota</taxon>
        <taxon>Neoptera</taxon>
        <taxon>Endopterygota</taxon>
        <taxon>Lepidoptera</taxon>
        <taxon>Glossata</taxon>
        <taxon>Ditrysia</taxon>
        <taxon>Papilionoidea</taxon>
        <taxon>Nymphalidae</taxon>
        <taxon>Heliconiinae</taxon>
        <taxon>Argynnini</taxon>
        <taxon>Brenthis</taxon>
    </lineage>
</organism>